<evidence type="ECO:0000313" key="2">
    <source>
        <dbReference type="EMBL" id="KAI6653548.1"/>
    </source>
</evidence>
<evidence type="ECO:0000256" key="1">
    <source>
        <dbReference type="SAM" id="SignalP"/>
    </source>
</evidence>
<gene>
    <name evidence="2" type="ORF">LOD99_3443</name>
</gene>
<proteinExistence type="predicted"/>
<keyword evidence="1" id="KW-0732">Signal</keyword>
<reference evidence="2 3" key="1">
    <citation type="journal article" date="2023" name="BMC Biol.">
        <title>The compact genome of the sponge Oopsacas minuta (Hexactinellida) is lacking key metazoan core genes.</title>
        <authorList>
            <person name="Santini S."/>
            <person name="Schenkelaars Q."/>
            <person name="Jourda C."/>
            <person name="Duchesne M."/>
            <person name="Belahbib H."/>
            <person name="Rocher C."/>
            <person name="Selva M."/>
            <person name="Riesgo A."/>
            <person name="Vervoort M."/>
            <person name="Leys S.P."/>
            <person name="Kodjabachian L."/>
            <person name="Le Bivic A."/>
            <person name="Borchiellini C."/>
            <person name="Claverie J.M."/>
            <person name="Renard E."/>
        </authorList>
    </citation>
    <scope>NUCLEOTIDE SEQUENCE [LARGE SCALE GENOMIC DNA]</scope>
    <source>
        <strain evidence="2">SPO-2</strain>
    </source>
</reference>
<dbReference type="PANTHER" id="PTHR30619">
    <property type="entry name" value="DNA INTERNALIZATION/COMPETENCE PROTEIN COMEC/REC2"/>
    <property type="match status" value="1"/>
</dbReference>
<keyword evidence="3" id="KW-1185">Reference proteome</keyword>
<sequence>MAKLRTIFIAVVFIKLILAASLPNPDEIIQYAKEPETHLTSVSKWDIESGMVTMPKSSGQLLVYSLPLGEGDATMVQCPSGEVIVFNMGQSTKVVEGWNVGMVQAYMRNTVDQVKTIVITHPGEAHFNFISEVFTGNSSTGLERIILAGKESDYTDTTFINWLNRRSDIVEYVNKQKPCITDCYSKPPLCNNGLDGVTFKYLGANLGNNKKGRSITISIEANNFKMLLPGDFKGVDIECLLVNEWSVAGWNMTHTHMKLSRHGDFNDSNSQKFLNAIQPSVAFVTNAYPVYPSYHPSCGVITRLLLSGNVQKASDSITFACGEPSTQSTKQYNSWPYKIYTTAPKQGTYNIISFNASPKY</sequence>
<dbReference type="Gene3D" id="3.60.15.10">
    <property type="entry name" value="Ribonuclease Z/Hydroxyacylglutathione hydrolase-like"/>
    <property type="match status" value="1"/>
</dbReference>
<protein>
    <recommendedName>
        <fullName evidence="4">Metallo-beta-lactamase domain-containing protein</fullName>
    </recommendedName>
</protein>
<feature type="chain" id="PRO_5043843476" description="Metallo-beta-lactamase domain-containing protein" evidence="1">
    <location>
        <begin position="20"/>
        <end position="360"/>
    </location>
</feature>
<comment type="caution">
    <text evidence="2">The sequence shown here is derived from an EMBL/GenBank/DDBJ whole genome shotgun (WGS) entry which is preliminary data.</text>
</comment>
<evidence type="ECO:0008006" key="4">
    <source>
        <dbReference type="Google" id="ProtNLM"/>
    </source>
</evidence>
<accession>A0AAV7JX51</accession>
<dbReference type="InterPro" id="IPR052159">
    <property type="entry name" value="Competence_DNA_uptake"/>
</dbReference>
<organism evidence="2 3">
    <name type="scientific">Oopsacas minuta</name>
    <dbReference type="NCBI Taxonomy" id="111878"/>
    <lineage>
        <taxon>Eukaryota</taxon>
        <taxon>Metazoa</taxon>
        <taxon>Porifera</taxon>
        <taxon>Hexactinellida</taxon>
        <taxon>Hexasterophora</taxon>
        <taxon>Lyssacinosida</taxon>
        <taxon>Leucopsacidae</taxon>
        <taxon>Oopsacas</taxon>
    </lineage>
</organism>
<dbReference type="SUPFAM" id="SSF56281">
    <property type="entry name" value="Metallo-hydrolase/oxidoreductase"/>
    <property type="match status" value="1"/>
</dbReference>
<evidence type="ECO:0000313" key="3">
    <source>
        <dbReference type="Proteomes" id="UP001165289"/>
    </source>
</evidence>
<dbReference type="InterPro" id="IPR036866">
    <property type="entry name" value="RibonucZ/Hydroxyglut_hydro"/>
</dbReference>
<name>A0AAV7JX51_9METZ</name>
<feature type="signal peptide" evidence="1">
    <location>
        <begin position="1"/>
        <end position="19"/>
    </location>
</feature>
<dbReference type="EMBL" id="JAKMXF010000266">
    <property type="protein sequence ID" value="KAI6653548.1"/>
    <property type="molecule type" value="Genomic_DNA"/>
</dbReference>
<dbReference type="AlphaFoldDB" id="A0AAV7JX51"/>
<dbReference type="Proteomes" id="UP001165289">
    <property type="component" value="Unassembled WGS sequence"/>
</dbReference>
<dbReference type="PANTHER" id="PTHR30619:SF1">
    <property type="entry name" value="RECOMBINATION PROTEIN 2"/>
    <property type="match status" value="1"/>
</dbReference>